<gene>
    <name evidence="3" type="ORF">HMPREF9451_00255</name>
</gene>
<feature type="compositionally biased region" description="Low complexity" evidence="1">
    <location>
        <begin position="1"/>
        <end position="49"/>
    </location>
</feature>
<dbReference type="AlphaFoldDB" id="K0YMH5"/>
<evidence type="ECO:0000256" key="2">
    <source>
        <dbReference type="SAM" id="Phobius"/>
    </source>
</evidence>
<dbReference type="InParanoid" id="K0YMH5"/>
<organism evidence="3 4">
    <name type="scientific">Slackia piriformis YIT 12062</name>
    <dbReference type="NCBI Taxonomy" id="742818"/>
    <lineage>
        <taxon>Bacteria</taxon>
        <taxon>Bacillati</taxon>
        <taxon>Actinomycetota</taxon>
        <taxon>Coriobacteriia</taxon>
        <taxon>Eggerthellales</taxon>
        <taxon>Eggerthellaceae</taxon>
        <taxon>Slackia</taxon>
    </lineage>
</organism>
<evidence type="ECO:0000313" key="3">
    <source>
        <dbReference type="EMBL" id="EJZ84651.1"/>
    </source>
</evidence>
<reference evidence="3 4" key="1">
    <citation type="submission" date="2012-08" db="EMBL/GenBank/DDBJ databases">
        <title>The Genome Sequence of Slackia piriformis YIT 12062.</title>
        <authorList>
            <consortium name="The Broad Institute Genome Sequencing Platform"/>
            <person name="Earl A."/>
            <person name="Ward D."/>
            <person name="Feldgarden M."/>
            <person name="Gevers D."/>
            <person name="Morotomi M."/>
            <person name="Walker B."/>
            <person name="Young S.K."/>
            <person name="Zeng Q."/>
            <person name="Gargeya S."/>
            <person name="Fitzgerald M."/>
            <person name="Haas B."/>
            <person name="Abouelleil A."/>
            <person name="Alvarado L."/>
            <person name="Arachchi H.M."/>
            <person name="Berlin A.M."/>
            <person name="Chapman S.B."/>
            <person name="Goldberg J."/>
            <person name="Griggs A."/>
            <person name="Gujja S."/>
            <person name="Hansen M."/>
            <person name="Howarth C."/>
            <person name="Imamovic A."/>
            <person name="Larimer J."/>
            <person name="McCowen C."/>
            <person name="Montmayeur A."/>
            <person name="Murphy C."/>
            <person name="Neiman D."/>
            <person name="Pearson M."/>
            <person name="Priest M."/>
            <person name="Roberts A."/>
            <person name="Saif S."/>
            <person name="Shea T."/>
            <person name="Sisk P."/>
            <person name="Sykes S."/>
            <person name="Wortman J."/>
            <person name="Nusbaum C."/>
            <person name="Birren B."/>
        </authorList>
    </citation>
    <scope>NUCLEOTIDE SEQUENCE [LARGE SCALE GENOMIC DNA]</scope>
    <source>
        <strain evidence="3 4">YIT 12062</strain>
    </source>
</reference>
<evidence type="ECO:0000313" key="4">
    <source>
        <dbReference type="Proteomes" id="UP000006069"/>
    </source>
</evidence>
<feature type="compositionally biased region" description="Low complexity" evidence="1">
    <location>
        <begin position="59"/>
        <end position="77"/>
    </location>
</feature>
<feature type="region of interest" description="Disordered" evidence="1">
    <location>
        <begin position="1"/>
        <end position="77"/>
    </location>
</feature>
<dbReference type="EMBL" id="ADMD01000001">
    <property type="protein sequence ID" value="EJZ84651.1"/>
    <property type="molecule type" value="Genomic_DNA"/>
</dbReference>
<keyword evidence="2" id="KW-1133">Transmembrane helix</keyword>
<protein>
    <submittedName>
        <fullName evidence="3">Uncharacterized protein</fullName>
    </submittedName>
</protein>
<name>K0YMH5_9ACTN</name>
<comment type="caution">
    <text evidence="3">The sequence shown here is derived from an EMBL/GenBank/DDBJ whole genome shotgun (WGS) entry which is preliminary data.</text>
</comment>
<dbReference type="eggNOG" id="ENOG5033G6C">
    <property type="taxonomic scope" value="Bacteria"/>
</dbReference>
<feature type="transmembrane region" description="Helical" evidence="2">
    <location>
        <begin position="143"/>
        <end position="163"/>
    </location>
</feature>
<accession>K0YMH5</accession>
<dbReference type="HOGENOM" id="CLU_127483_0_0_11"/>
<keyword evidence="4" id="KW-1185">Reference proteome</keyword>
<proteinExistence type="predicted"/>
<dbReference type="RefSeq" id="WP_009138491.1">
    <property type="nucleotide sequence ID" value="NZ_JH815198.1"/>
</dbReference>
<sequence>MQEQQQPQMPAQPQGDQAQNFGAQQSPQYPQPQTQPQAPQPQPAQYQVPQPQPQPAPYQAPQGSGQYQQPYQPQQSYGYARPAGSVSGTYYVSDQDKTLRLIAFIFNIISLVTMCWLIIPLAWLIPMCVISWGIYKGTKANTVAFGVCTLIFSSLVAGILLLISKKDR</sequence>
<feature type="transmembrane region" description="Helical" evidence="2">
    <location>
        <begin position="101"/>
        <end position="123"/>
    </location>
</feature>
<keyword evidence="2" id="KW-0472">Membrane</keyword>
<keyword evidence="2" id="KW-0812">Transmembrane</keyword>
<evidence type="ECO:0000256" key="1">
    <source>
        <dbReference type="SAM" id="MobiDB-lite"/>
    </source>
</evidence>
<dbReference type="PATRIC" id="fig|742818.3.peg.283"/>
<dbReference type="Proteomes" id="UP000006069">
    <property type="component" value="Unassembled WGS sequence"/>
</dbReference>